<gene>
    <name evidence="5" type="primary">6040522</name>
    <name evidence="4" type="ORF">CpipJ_CPIJ007954</name>
</gene>
<dbReference type="EnsemblMetazoa" id="CPIJ007954-RA">
    <property type="protein sequence ID" value="CPIJ007954-PA"/>
    <property type="gene ID" value="CPIJ007954"/>
</dbReference>
<dbReference type="InterPro" id="IPR001559">
    <property type="entry name" value="Phosphotriesterase"/>
</dbReference>
<proteinExistence type="predicted"/>
<sequence length="198" mass="22066">MEKQIVNSVCGPIDPKSLGFTLTHEHFSLDFEKFYASPPVGVEDYIDDKITLSNVGYVRQYPYSSRFNINFQDDETHQAVLKDVTNFKHSGGDRTLLHDEDLQEFANLGTYCQFDLFGTECSYYQLNPTSYMQSDEQRLTHILELINAGVFQNNTIRDVGLSPGVGVISLSPVSVESLVGSYTHNPKAVSLNPGVDGS</sequence>
<evidence type="ECO:0000256" key="3">
    <source>
        <dbReference type="ARBA" id="ARBA00022801"/>
    </source>
</evidence>
<keyword evidence="6" id="KW-1185">Reference proteome</keyword>
<dbReference type="GO" id="GO:0016787">
    <property type="term" value="F:hydrolase activity"/>
    <property type="evidence" value="ECO:0007669"/>
    <property type="project" value="UniProtKB-KW"/>
</dbReference>
<keyword evidence="3" id="KW-0378">Hydrolase</keyword>
<evidence type="ECO:0000313" key="4">
    <source>
        <dbReference type="EMBL" id="EDS31045.1"/>
    </source>
</evidence>
<dbReference type="HOGENOM" id="CLU_1662670_0_0_1"/>
<keyword evidence="2" id="KW-0479">Metal-binding</keyword>
<protein>
    <submittedName>
        <fullName evidence="4 5">Pter-prov protein</fullName>
    </submittedName>
</protein>
<dbReference type="VEuPathDB" id="VectorBase:CQUJHB017085"/>
<comment type="cofactor">
    <cofactor evidence="1">
        <name>a divalent metal cation</name>
        <dbReference type="ChEBI" id="CHEBI:60240"/>
    </cofactor>
</comment>
<organism>
    <name type="scientific">Culex quinquefasciatus</name>
    <name type="common">Southern house mosquito</name>
    <name type="synonym">Culex pungens</name>
    <dbReference type="NCBI Taxonomy" id="7176"/>
    <lineage>
        <taxon>Eukaryota</taxon>
        <taxon>Metazoa</taxon>
        <taxon>Ecdysozoa</taxon>
        <taxon>Arthropoda</taxon>
        <taxon>Hexapoda</taxon>
        <taxon>Insecta</taxon>
        <taxon>Pterygota</taxon>
        <taxon>Neoptera</taxon>
        <taxon>Endopterygota</taxon>
        <taxon>Diptera</taxon>
        <taxon>Nematocera</taxon>
        <taxon>Culicoidea</taxon>
        <taxon>Culicidae</taxon>
        <taxon>Culicinae</taxon>
        <taxon>Culicini</taxon>
        <taxon>Culex</taxon>
        <taxon>Culex</taxon>
    </lineage>
</organism>
<evidence type="ECO:0000313" key="6">
    <source>
        <dbReference type="Proteomes" id="UP000002320"/>
    </source>
</evidence>
<dbReference type="EMBL" id="DS231998">
    <property type="protein sequence ID" value="EDS31045.1"/>
    <property type="molecule type" value="Genomic_DNA"/>
</dbReference>
<dbReference type="VEuPathDB" id="VectorBase:CPIJ007954"/>
<name>B0WMH4_CULQU</name>
<reference evidence="5" key="2">
    <citation type="submission" date="2021-02" db="UniProtKB">
        <authorList>
            <consortium name="EnsemblMetazoa"/>
        </authorList>
    </citation>
    <scope>IDENTIFICATION</scope>
    <source>
        <strain evidence="5">JHB</strain>
    </source>
</reference>
<dbReference type="SUPFAM" id="SSF51556">
    <property type="entry name" value="Metallo-dependent hydrolases"/>
    <property type="match status" value="1"/>
</dbReference>
<dbReference type="PANTHER" id="PTHR10819:SF3">
    <property type="entry name" value="PHOSPHOTRIESTERASE-RELATED PROTEIN"/>
    <property type="match status" value="1"/>
</dbReference>
<reference evidence="4" key="1">
    <citation type="submission" date="2007-03" db="EMBL/GenBank/DDBJ databases">
        <title>Annotation of Culex pipiens quinquefasciatus.</title>
        <authorList>
            <consortium name="The Broad Institute Genome Sequencing Platform"/>
            <person name="Atkinson P.W."/>
            <person name="Hemingway J."/>
            <person name="Christensen B.M."/>
            <person name="Higgs S."/>
            <person name="Kodira C."/>
            <person name="Hannick L."/>
            <person name="Megy K."/>
            <person name="O'Leary S."/>
            <person name="Pearson M."/>
            <person name="Haas B.J."/>
            <person name="Mauceli E."/>
            <person name="Wortman J.R."/>
            <person name="Lee N.H."/>
            <person name="Guigo R."/>
            <person name="Stanke M."/>
            <person name="Alvarado L."/>
            <person name="Amedeo P."/>
            <person name="Antoine C.H."/>
            <person name="Arensburger P."/>
            <person name="Bidwell S.L."/>
            <person name="Crawford M."/>
            <person name="Camaro F."/>
            <person name="Devon K."/>
            <person name="Engels R."/>
            <person name="Hammond M."/>
            <person name="Howarth C."/>
            <person name="Koehrsen M."/>
            <person name="Lawson D."/>
            <person name="Montgomery P."/>
            <person name="Nene V."/>
            <person name="Nusbaum C."/>
            <person name="Puiu D."/>
            <person name="Romero-Severson J."/>
            <person name="Severson D.W."/>
            <person name="Shumway M."/>
            <person name="Sisk P."/>
            <person name="Stolte C."/>
            <person name="Zeng Q."/>
            <person name="Eisenstadt E."/>
            <person name="Fraser-Liggett C."/>
            <person name="Strausberg R."/>
            <person name="Galagan J."/>
            <person name="Birren B."/>
            <person name="Collins F.H."/>
        </authorList>
    </citation>
    <scope>NUCLEOTIDE SEQUENCE [LARGE SCALE GENOMIC DNA]</scope>
    <source>
        <strain evidence="4">JHB</strain>
    </source>
</reference>
<dbReference type="PANTHER" id="PTHR10819">
    <property type="entry name" value="PHOSPHOTRIESTERASE-RELATED"/>
    <property type="match status" value="1"/>
</dbReference>
<dbReference type="OrthoDB" id="9998343at2759"/>
<dbReference type="InParanoid" id="B0WMH4"/>
<dbReference type="eggNOG" id="ENOG502QQQR">
    <property type="taxonomic scope" value="Eukaryota"/>
</dbReference>
<dbReference type="GO" id="GO:0008270">
    <property type="term" value="F:zinc ion binding"/>
    <property type="evidence" value="ECO:0007669"/>
    <property type="project" value="InterPro"/>
</dbReference>
<dbReference type="Gene3D" id="3.20.20.140">
    <property type="entry name" value="Metal-dependent hydrolases"/>
    <property type="match status" value="2"/>
</dbReference>
<accession>B0WMH4</accession>
<dbReference type="Proteomes" id="UP000002320">
    <property type="component" value="Unassembled WGS sequence"/>
</dbReference>
<dbReference type="AlphaFoldDB" id="B0WMH4"/>
<evidence type="ECO:0000313" key="5">
    <source>
        <dbReference type="EnsemblMetazoa" id="CPIJ007954-PA"/>
    </source>
</evidence>
<evidence type="ECO:0000256" key="2">
    <source>
        <dbReference type="ARBA" id="ARBA00022723"/>
    </source>
</evidence>
<dbReference type="KEGG" id="cqu:CpipJ_CPIJ007954"/>
<dbReference type="InterPro" id="IPR032466">
    <property type="entry name" value="Metal_Hydrolase"/>
</dbReference>
<evidence type="ECO:0000256" key="1">
    <source>
        <dbReference type="ARBA" id="ARBA00001968"/>
    </source>
</evidence>
<dbReference type="STRING" id="7176.B0WMH4"/>
<dbReference type="FunCoup" id="B0WMH4">
    <property type="interactions" value="2"/>
</dbReference>